<dbReference type="GO" id="GO:0008409">
    <property type="term" value="F:5'-3' exonuclease activity"/>
    <property type="evidence" value="ECO:0007669"/>
    <property type="project" value="UniProtKB-UniRule"/>
</dbReference>
<dbReference type="Pfam" id="PF12705">
    <property type="entry name" value="PDDEXK_1"/>
    <property type="match status" value="1"/>
</dbReference>
<dbReference type="GO" id="GO:0003690">
    <property type="term" value="F:double-stranded DNA binding"/>
    <property type="evidence" value="ECO:0007669"/>
    <property type="project" value="UniProtKB-UniRule"/>
</dbReference>
<keyword evidence="5 14" id="KW-0227">DNA damage</keyword>
<dbReference type="InterPro" id="IPR014017">
    <property type="entry name" value="DNA_helicase_UvrD-like_C"/>
</dbReference>
<dbReference type="GO" id="GO:0000724">
    <property type="term" value="P:double-strand break repair via homologous recombination"/>
    <property type="evidence" value="ECO:0007669"/>
    <property type="project" value="UniProtKB-UniRule"/>
</dbReference>
<gene>
    <name evidence="14 16" type="primary">addB</name>
    <name evidence="16" type="ORF">CR203_04800</name>
</gene>
<evidence type="ECO:0000256" key="5">
    <source>
        <dbReference type="ARBA" id="ARBA00022763"/>
    </source>
</evidence>
<dbReference type="PROSITE" id="PS51217">
    <property type="entry name" value="UVRD_HELICASE_CTER"/>
    <property type="match status" value="1"/>
</dbReference>
<comment type="miscellaneous">
    <text evidence="14">Despite having conserved helicase domains, this subunit does not have helicase activity.</text>
</comment>
<evidence type="ECO:0000313" key="17">
    <source>
        <dbReference type="Proteomes" id="UP000281498"/>
    </source>
</evidence>
<keyword evidence="10 14" id="KW-0408">Iron</keyword>
<reference evidence="16 17" key="1">
    <citation type="submission" date="2017-10" db="EMBL/GenBank/DDBJ databases">
        <title>Bacillus sp. nov., a halophilic bacterium isolated from a Keqin Lake.</title>
        <authorList>
            <person name="Wang H."/>
        </authorList>
    </citation>
    <scope>NUCLEOTIDE SEQUENCE [LARGE SCALE GENOMIC DNA]</scope>
    <source>
        <strain evidence="16 17">KCTC 13187</strain>
    </source>
</reference>
<organism evidence="16 17">
    <name type="scientific">Salipaludibacillus neizhouensis</name>
    <dbReference type="NCBI Taxonomy" id="885475"/>
    <lineage>
        <taxon>Bacteria</taxon>
        <taxon>Bacillati</taxon>
        <taxon>Bacillota</taxon>
        <taxon>Bacilli</taxon>
        <taxon>Bacillales</taxon>
        <taxon>Bacillaceae</taxon>
    </lineage>
</organism>
<comment type="cofactor">
    <cofactor evidence="14">
        <name>[4Fe-4S] cluster</name>
        <dbReference type="ChEBI" id="CHEBI:49883"/>
    </cofactor>
    <text evidence="14">Binds 1 [4Fe-4S] cluster.</text>
</comment>
<dbReference type="RefSeq" id="WP_110936012.1">
    <property type="nucleotide sequence ID" value="NZ_KZ614146.1"/>
</dbReference>
<dbReference type="GO" id="GO:0051539">
    <property type="term" value="F:4 iron, 4 sulfur cluster binding"/>
    <property type="evidence" value="ECO:0007669"/>
    <property type="project" value="UniProtKB-KW"/>
</dbReference>
<keyword evidence="3 14" id="KW-0479">Metal-binding</keyword>
<feature type="domain" description="UvrD-like helicase C-terminal" evidence="15">
    <location>
        <begin position="284"/>
        <end position="597"/>
    </location>
</feature>
<evidence type="ECO:0000256" key="2">
    <source>
        <dbReference type="ARBA" id="ARBA00022722"/>
    </source>
</evidence>
<comment type="caution">
    <text evidence="16">The sequence shown here is derived from an EMBL/GenBank/DDBJ whole genome shotgun (WGS) entry which is preliminary data.</text>
</comment>
<keyword evidence="13 14" id="KW-0234">DNA repair</keyword>
<evidence type="ECO:0000313" key="16">
    <source>
        <dbReference type="EMBL" id="RKL69349.1"/>
    </source>
</evidence>
<dbReference type="Gene3D" id="3.90.320.10">
    <property type="match status" value="1"/>
</dbReference>
<evidence type="ECO:0000259" key="15">
    <source>
        <dbReference type="PROSITE" id="PS51217"/>
    </source>
</evidence>
<dbReference type="Gene3D" id="6.10.140.1030">
    <property type="match status" value="1"/>
</dbReference>
<comment type="similarity">
    <text evidence="14">Belongs to the helicase family. AddB/RexB type 1 subfamily.</text>
</comment>
<dbReference type="GO" id="GO:0004386">
    <property type="term" value="F:helicase activity"/>
    <property type="evidence" value="ECO:0007669"/>
    <property type="project" value="UniProtKB-KW"/>
</dbReference>
<dbReference type="Gene3D" id="3.40.50.300">
    <property type="entry name" value="P-loop containing nucleotide triphosphate hydrolases"/>
    <property type="match status" value="4"/>
</dbReference>
<keyword evidence="12 14" id="KW-0238">DNA-binding</keyword>
<feature type="binding site" evidence="14">
    <location>
        <position position="801"/>
    </location>
    <ligand>
        <name>[4Fe-4S] cluster</name>
        <dbReference type="ChEBI" id="CHEBI:49883"/>
    </ligand>
</feature>
<keyword evidence="8 14" id="KW-0269">Exonuclease</keyword>
<evidence type="ECO:0000256" key="13">
    <source>
        <dbReference type="ARBA" id="ARBA00023204"/>
    </source>
</evidence>
<dbReference type="EMBL" id="PDOE01000001">
    <property type="protein sequence ID" value="RKL69349.1"/>
    <property type="molecule type" value="Genomic_DNA"/>
</dbReference>
<dbReference type="SUPFAM" id="SSF52540">
    <property type="entry name" value="P-loop containing nucleoside triphosphate hydrolases"/>
    <property type="match status" value="2"/>
</dbReference>
<evidence type="ECO:0000256" key="11">
    <source>
        <dbReference type="ARBA" id="ARBA00023014"/>
    </source>
</evidence>
<evidence type="ECO:0000256" key="14">
    <source>
        <dbReference type="HAMAP-Rule" id="MF_01452"/>
    </source>
</evidence>
<evidence type="ECO:0000256" key="1">
    <source>
        <dbReference type="ARBA" id="ARBA00022485"/>
    </source>
</evidence>
<evidence type="ECO:0000256" key="3">
    <source>
        <dbReference type="ARBA" id="ARBA00022723"/>
    </source>
</evidence>
<evidence type="ECO:0000256" key="7">
    <source>
        <dbReference type="ARBA" id="ARBA00022806"/>
    </source>
</evidence>
<dbReference type="OrthoDB" id="9758506at2"/>
<dbReference type="GO" id="GO:0005524">
    <property type="term" value="F:ATP binding"/>
    <property type="evidence" value="ECO:0007669"/>
    <property type="project" value="UniProtKB-UniRule"/>
</dbReference>
<comment type="subunit">
    <text evidence="14">Heterodimer of AddA and AddB.</text>
</comment>
<proteinExistence type="inferred from homology"/>
<keyword evidence="7 14" id="KW-0347">Helicase</keyword>
<keyword evidence="1 14" id="KW-0004">4Fe-4S</keyword>
<dbReference type="Proteomes" id="UP000281498">
    <property type="component" value="Unassembled WGS sequence"/>
</dbReference>
<keyword evidence="9 14" id="KW-0067">ATP-binding</keyword>
<sequence length="1171" mass="134896">MAVTFILGRSGSGKTTNVQNEIVRKMQEDPMGPPIIYIVPDQMTFQVERKLVEKLGHGMTRTQVLSFSRLALRVLQEVGGISRYHIQQTGIQMLLRQVVERAKPDFTIFQKALSSPGFINQLEQMLSEFKRYQIDSDTLREEMNKLAESEEQDSPTERTLKDKLHDIHIILSEVEKSLSEKYIASEDYLQLLADSLKDSLVLQDAVVYIDGFHSFTPIEINVLHEIFLKIEEVTIVLTVDEAVKQDELIHPLDLFFETQSTYQQLQNLCDDCKISHQYISNYSKRFVSPALAYLEANGAKRPADPILEHDGIQVISAVHRRAEIERIAREIISLVRDDNYRYGEIAILVRNMGEYDDYFETIFHDEGIPFFSDQKRSVLNHPLIEFIRSTLEIIERHWQYDAVFRALKTEMLFPIEDEHMREKVDQLENYVLSYGIKGKKWYGSEEWTYQRFATTTDYEGDKTDNEKIFEEEINLVRKQLLSPIIDFQKAAKNSSTVFDYAKALFELLEEIKVTDKIEQLSKDAMENHRLREAREHDQMWKEIIDLLDQMVEISGNEKVSFKLFMQMVDTGIESMKFAIIPPAIDQVVIANMETSRISDVRAAFIIGMNDGVIPAKPNEDSMVSEEERTFLEKQGLQLAPGAQRQLLNESFVLYMSQSLASEKLYMSYPLADEEGKSLQPSMMLNQIQEVFPELKVEVALEGPADVQTDKEVDFVTNPERTLSHLTNQMQAWRRGYHVSEIWWDTYNWFMSQEQWQEKTKNVFGSLSYKNKPSSLPLSLSEELYGTELKTSVSRLEQYNACPFSQFANYGLKLRERETFKLEAPDIGTLFHAALKEMAESLRQDGRDFSHLSRDEAKSLSKTIVEQLAPKIQREILLSSNRFKYIQQKLEEVVARASTVLSDQAKLTGFSPAGLEVGFGPNQQLPPLTFEIENGHKVELIGRIDRVDRAEDEEGVYVRILDYKSSSKDIKLDDVYHGLALQMLIYLDVVVSFAAEWLGTEVTPAGVLYFHVHNPMIQAEEKLSIEDIEEEILKRFKMKGLISSSLSAIKQMDLSLETGRSSMLPVGLKKDGQPYSNSKVISQTDYDVLRSYLRNHVKKVGESILRGDIDLKPYKKKQKIPCTFCSYKSFCQFDPTIETNNYRHLTDQSNDEILESIRDKGGNVNEYRTETE</sequence>
<feature type="binding site" evidence="14">
    <location>
        <position position="1121"/>
    </location>
    <ligand>
        <name>[4Fe-4S] cluster</name>
        <dbReference type="ChEBI" id="CHEBI:49883"/>
    </ligand>
</feature>
<dbReference type="Pfam" id="PF21445">
    <property type="entry name" value="ADDB_N"/>
    <property type="match status" value="1"/>
</dbReference>
<dbReference type="NCBIfam" id="TIGR02773">
    <property type="entry name" value="addB_Gpos"/>
    <property type="match status" value="1"/>
</dbReference>
<dbReference type="HAMAP" id="MF_01452">
    <property type="entry name" value="AddB_type1"/>
    <property type="match status" value="1"/>
</dbReference>
<keyword evidence="6 14" id="KW-0378">Hydrolase</keyword>
<dbReference type="PANTHER" id="PTHR30591">
    <property type="entry name" value="RECBCD ENZYME SUBUNIT RECC"/>
    <property type="match status" value="1"/>
</dbReference>
<feature type="binding site" evidence="14">
    <location>
        <position position="1124"/>
    </location>
    <ligand>
        <name>[4Fe-4S] cluster</name>
        <dbReference type="ChEBI" id="CHEBI:49883"/>
    </ligand>
</feature>
<evidence type="ECO:0000256" key="4">
    <source>
        <dbReference type="ARBA" id="ARBA00022741"/>
    </source>
</evidence>
<dbReference type="InterPro" id="IPR049035">
    <property type="entry name" value="ADDB_N"/>
</dbReference>
<name>A0A3A9KB19_9BACI</name>
<dbReference type="InterPro" id="IPR038726">
    <property type="entry name" value="PDDEXK_AddAB-type"/>
</dbReference>
<dbReference type="PANTHER" id="PTHR30591:SF1">
    <property type="entry name" value="RECBCD ENZYME SUBUNIT RECC"/>
    <property type="match status" value="1"/>
</dbReference>
<evidence type="ECO:0000256" key="8">
    <source>
        <dbReference type="ARBA" id="ARBA00022839"/>
    </source>
</evidence>
<comment type="function">
    <text evidence="14">The heterodimer acts as both an ATP-dependent DNA helicase and an ATP-dependent, dual-direction single-stranded exonuclease. Recognizes the chi site generating a DNA molecule suitable for the initiation of homologous recombination. The AddB subunit has 5' -&gt; 3' nuclease activity but not helicase activity.</text>
</comment>
<dbReference type="InterPro" id="IPR011604">
    <property type="entry name" value="PDDEXK-like_dom_sf"/>
</dbReference>
<evidence type="ECO:0000256" key="9">
    <source>
        <dbReference type="ARBA" id="ARBA00022840"/>
    </source>
</evidence>
<dbReference type="InterPro" id="IPR014140">
    <property type="entry name" value="DNA_helicase_suAddB"/>
</dbReference>
<dbReference type="AlphaFoldDB" id="A0A3A9KB19"/>
<accession>A0A3A9KB19</accession>
<dbReference type="InterPro" id="IPR027417">
    <property type="entry name" value="P-loop_NTPase"/>
</dbReference>
<dbReference type="EC" id="3.1.-.-" evidence="14"/>
<keyword evidence="2 14" id="KW-0540">Nuclease</keyword>
<evidence type="ECO:0000256" key="10">
    <source>
        <dbReference type="ARBA" id="ARBA00023004"/>
    </source>
</evidence>
<evidence type="ECO:0000256" key="6">
    <source>
        <dbReference type="ARBA" id="ARBA00022801"/>
    </source>
</evidence>
<protein>
    <recommendedName>
        <fullName evidence="14">ATP-dependent helicase/deoxyribonuclease subunit B</fullName>
        <ecNumber evidence="14">3.1.-.-</ecNumber>
    </recommendedName>
    <alternativeName>
        <fullName evidence="14">ATP-dependent helicase/nuclease subunit AddB</fullName>
    </alternativeName>
</protein>
<dbReference type="GO" id="GO:0046872">
    <property type="term" value="F:metal ion binding"/>
    <property type="evidence" value="ECO:0007669"/>
    <property type="project" value="UniProtKB-KW"/>
</dbReference>
<comment type="cofactor">
    <cofactor evidence="14">
        <name>Mg(2+)</name>
        <dbReference type="ChEBI" id="CHEBI:18420"/>
    </cofactor>
</comment>
<keyword evidence="4 14" id="KW-0547">Nucleotide-binding</keyword>
<keyword evidence="17" id="KW-1185">Reference proteome</keyword>
<keyword evidence="11 14" id="KW-0411">Iron-sulfur</keyword>
<feature type="binding site" evidence="14">
    <location>
        <position position="1130"/>
    </location>
    <ligand>
        <name>[4Fe-4S] cluster</name>
        <dbReference type="ChEBI" id="CHEBI:49883"/>
    </ligand>
</feature>
<evidence type="ECO:0000256" key="12">
    <source>
        <dbReference type="ARBA" id="ARBA00023125"/>
    </source>
</evidence>